<dbReference type="Proteomes" id="UP001642409">
    <property type="component" value="Unassembled WGS sequence"/>
</dbReference>
<protein>
    <submittedName>
        <fullName evidence="3">Hypothetical_protein</fullName>
    </submittedName>
</protein>
<evidence type="ECO:0000313" key="4">
    <source>
        <dbReference type="Proteomes" id="UP001642409"/>
    </source>
</evidence>
<dbReference type="EMBL" id="CATOUU010000464">
    <property type="protein sequence ID" value="CAI9930680.1"/>
    <property type="molecule type" value="Genomic_DNA"/>
</dbReference>
<dbReference type="EMBL" id="CAXDID020000005">
    <property type="protein sequence ID" value="CAL5974650.1"/>
    <property type="molecule type" value="Genomic_DNA"/>
</dbReference>
<evidence type="ECO:0000313" key="2">
    <source>
        <dbReference type="EMBL" id="CAI9930680.1"/>
    </source>
</evidence>
<proteinExistence type="predicted"/>
<reference evidence="2" key="1">
    <citation type="submission" date="2023-06" db="EMBL/GenBank/DDBJ databases">
        <authorList>
            <person name="Kurt Z."/>
        </authorList>
    </citation>
    <scope>NUCLEOTIDE SEQUENCE</scope>
</reference>
<keyword evidence="1" id="KW-0812">Transmembrane</keyword>
<comment type="caution">
    <text evidence="2">The sequence shown here is derived from an EMBL/GenBank/DDBJ whole genome shotgun (WGS) entry which is preliminary data.</text>
</comment>
<sequence length="162" mass="18317">MVFVVPWVMLAIRKDEYSASIIGKLTPFIGFVFLFACVRYLLTIRRQNGIFNVGKFTILLILALITPIVPYSAKMGFLIQFSYPFLNSEDAFGLSYYKNFDIREGVVKFLIGGVAIPVLTHVWILCLFCLAVSVLQTVIQLLGKILCRKGKKVVVKNEEKTD</sequence>
<keyword evidence="1" id="KW-1133">Transmembrane helix</keyword>
<dbReference type="AlphaFoldDB" id="A0AA86P4Y1"/>
<evidence type="ECO:0000256" key="1">
    <source>
        <dbReference type="SAM" id="Phobius"/>
    </source>
</evidence>
<feature type="transmembrane region" description="Helical" evidence="1">
    <location>
        <begin position="20"/>
        <end position="41"/>
    </location>
</feature>
<reference evidence="3 4" key="2">
    <citation type="submission" date="2024-07" db="EMBL/GenBank/DDBJ databases">
        <authorList>
            <person name="Akdeniz Z."/>
        </authorList>
    </citation>
    <scope>NUCLEOTIDE SEQUENCE [LARGE SCALE GENOMIC DNA]</scope>
</reference>
<organism evidence="2">
    <name type="scientific">Hexamita inflata</name>
    <dbReference type="NCBI Taxonomy" id="28002"/>
    <lineage>
        <taxon>Eukaryota</taxon>
        <taxon>Metamonada</taxon>
        <taxon>Diplomonadida</taxon>
        <taxon>Hexamitidae</taxon>
        <taxon>Hexamitinae</taxon>
        <taxon>Hexamita</taxon>
    </lineage>
</organism>
<keyword evidence="1" id="KW-0472">Membrane</keyword>
<accession>A0AA86P4Y1</accession>
<gene>
    <name evidence="2" type="ORF">HINF_LOCUS18325</name>
    <name evidence="3" type="ORF">HINF_LOCUS2959</name>
</gene>
<evidence type="ECO:0000313" key="3">
    <source>
        <dbReference type="EMBL" id="CAL5974650.1"/>
    </source>
</evidence>
<keyword evidence="4" id="KW-1185">Reference proteome</keyword>
<feature type="transmembrane region" description="Helical" evidence="1">
    <location>
        <begin position="122"/>
        <end position="142"/>
    </location>
</feature>
<name>A0AA86P4Y1_9EUKA</name>
<feature type="transmembrane region" description="Helical" evidence="1">
    <location>
        <begin position="53"/>
        <end position="73"/>
    </location>
</feature>